<gene>
    <name evidence="1" type="ORF">M9Y10_007261</name>
</gene>
<dbReference type="SUPFAM" id="SSF81901">
    <property type="entry name" value="HCP-like"/>
    <property type="match status" value="1"/>
</dbReference>
<proteinExistence type="predicted"/>
<evidence type="ECO:0000313" key="1">
    <source>
        <dbReference type="EMBL" id="KAK8871531.1"/>
    </source>
</evidence>
<dbReference type="InterPro" id="IPR011990">
    <property type="entry name" value="TPR-like_helical_dom_sf"/>
</dbReference>
<name>A0ABR2J0W5_9EUKA</name>
<keyword evidence="2" id="KW-1185">Reference proteome</keyword>
<dbReference type="InterPro" id="IPR006597">
    <property type="entry name" value="Sel1-like"/>
</dbReference>
<dbReference type="Gene3D" id="1.25.40.10">
    <property type="entry name" value="Tetratricopeptide repeat domain"/>
    <property type="match status" value="1"/>
</dbReference>
<organism evidence="1 2">
    <name type="scientific">Tritrichomonas musculus</name>
    <dbReference type="NCBI Taxonomy" id="1915356"/>
    <lineage>
        <taxon>Eukaryota</taxon>
        <taxon>Metamonada</taxon>
        <taxon>Parabasalia</taxon>
        <taxon>Tritrichomonadida</taxon>
        <taxon>Tritrichomonadidae</taxon>
        <taxon>Tritrichomonas</taxon>
    </lineage>
</organism>
<protein>
    <recommendedName>
        <fullName evidence="3">Sel1 repeat family protein</fullName>
    </recommendedName>
</protein>
<sequence length="203" mass="23742">MKRDINKAIHYYKEASSFNNQYAKNNLGILFKNGYKDEVVKNLGLSIEYFKEAICQKDDKVSMYNLAHLYFYEDPIKDSIDKSIELLIHSIEKGFQQSKVLLCLALLKKHNFHLDMIKAEIEPISKELSFEICTIIWNSGLLESIYFEALYNYNQNIDFLYSNDFRPYITNEINDSEIIINSGPDPQIPNISKLFYEGFGFEI</sequence>
<dbReference type="SMART" id="SM00671">
    <property type="entry name" value="SEL1"/>
    <property type="match status" value="2"/>
</dbReference>
<dbReference type="EMBL" id="JAPFFF010000013">
    <property type="protein sequence ID" value="KAK8871531.1"/>
    <property type="molecule type" value="Genomic_DNA"/>
</dbReference>
<dbReference type="Pfam" id="PF08238">
    <property type="entry name" value="Sel1"/>
    <property type="match status" value="3"/>
</dbReference>
<reference evidence="1 2" key="1">
    <citation type="submission" date="2024-04" db="EMBL/GenBank/DDBJ databases">
        <title>Tritrichomonas musculus Genome.</title>
        <authorList>
            <person name="Alves-Ferreira E."/>
            <person name="Grigg M."/>
            <person name="Lorenzi H."/>
            <person name="Galac M."/>
        </authorList>
    </citation>
    <scope>NUCLEOTIDE SEQUENCE [LARGE SCALE GENOMIC DNA]</scope>
    <source>
        <strain evidence="1 2">EAF2021</strain>
    </source>
</reference>
<comment type="caution">
    <text evidence="1">The sequence shown here is derived from an EMBL/GenBank/DDBJ whole genome shotgun (WGS) entry which is preliminary data.</text>
</comment>
<dbReference type="Proteomes" id="UP001470230">
    <property type="component" value="Unassembled WGS sequence"/>
</dbReference>
<evidence type="ECO:0008006" key="3">
    <source>
        <dbReference type="Google" id="ProtNLM"/>
    </source>
</evidence>
<accession>A0ABR2J0W5</accession>
<evidence type="ECO:0000313" key="2">
    <source>
        <dbReference type="Proteomes" id="UP001470230"/>
    </source>
</evidence>